<feature type="region of interest" description="Disordered" evidence="7">
    <location>
        <begin position="312"/>
        <end position="352"/>
    </location>
</feature>
<keyword evidence="4" id="KW-0479">Metal-binding</keyword>
<feature type="compositionally biased region" description="Pro residues" evidence="7">
    <location>
        <begin position="502"/>
        <end position="518"/>
    </location>
</feature>
<dbReference type="eggNOG" id="KOG4760">
    <property type="taxonomic scope" value="Eukaryota"/>
</dbReference>
<evidence type="ECO:0000256" key="1">
    <source>
        <dbReference type="ARBA" id="ARBA00001966"/>
    </source>
</evidence>
<keyword evidence="4" id="KW-0004">4Fe-4S</keyword>
<dbReference type="GO" id="GO:0005739">
    <property type="term" value="C:mitochondrion"/>
    <property type="evidence" value="ECO:0007669"/>
    <property type="project" value="TreeGrafter"/>
</dbReference>
<feature type="compositionally biased region" description="Basic and acidic residues" evidence="7">
    <location>
        <begin position="109"/>
        <end position="140"/>
    </location>
</feature>
<evidence type="ECO:0000256" key="7">
    <source>
        <dbReference type="SAM" id="MobiDB-lite"/>
    </source>
</evidence>
<dbReference type="AlphaFoldDB" id="A0A1C1CEQ4"/>
<keyword evidence="5" id="KW-0540">Nuclease</keyword>
<dbReference type="GO" id="GO:0051539">
    <property type="term" value="F:4 iron, 4 sulfur cluster binding"/>
    <property type="evidence" value="ECO:0007669"/>
    <property type="project" value="UniProtKB-KW"/>
</dbReference>
<organism evidence="8 9">
    <name type="scientific">Cladophialophora carrionii</name>
    <dbReference type="NCBI Taxonomy" id="86049"/>
    <lineage>
        <taxon>Eukaryota</taxon>
        <taxon>Fungi</taxon>
        <taxon>Dikarya</taxon>
        <taxon>Ascomycota</taxon>
        <taxon>Pezizomycotina</taxon>
        <taxon>Eurotiomycetes</taxon>
        <taxon>Chaetothyriomycetidae</taxon>
        <taxon>Chaetothyriales</taxon>
        <taxon>Herpotrichiellaceae</taxon>
        <taxon>Cladophialophora</taxon>
    </lineage>
</organism>
<protein>
    <recommendedName>
        <fullName evidence="10">Exonuclease V</fullName>
    </recommendedName>
</protein>
<dbReference type="GO" id="GO:0005634">
    <property type="term" value="C:nucleus"/>
    <property type="evidence" value="ECO:0007669"/>
    <property type="project" value="TreeGrafter"/>
</dbReference>
<feature type="region of interest" description="Disordered" evidence="7">
    <location>
        <begin position="1"/>
        <end position="28"/>
    </location>
</feature>
<keyword evidence="6" id="KW-0269">Exonuclease</keyword>
<evidence type="ECO:0000313" key="8">
    <source>
        <dbReference type="EMBL" id="OCT46948.1"/>
    </source>
</evidence>
<gene>
    <name evidence="8" type="ORF">CLCR_02329</name>
</gene>
<evidence type="ECO:0008006" key="10">
    <source>
        <dbReference type="Google" id="ProtNLM"/>
    </source>
</evidence>
<keyword evidence="4" id="KW-0411">Iron-sulfur</keyword>
<dbReference type="EMBL" id="LGRB01000014">
    <property type="protein sequence ID" value="OCT46948.1"/>
    <property type="molecule type" value="Genomic_DNA"/>
</dbReference>
<feature type="compositionally biased region" description="Polar residues" evidence="7">
    <location>
        <begin position="312"/>
        <end position="321"/>
    </location>
</feature>
<comment type="caution">
    <text evidence="8">The sequence shown here is derived from an EMBL/GenBank/DDBJ whole genome shotgun (WGS) entry which is preliminary data.</text>
</comment>
<dbReference type="Proteomes" id="UP000094526">
    <property type="component" value="Unassembled WGS sequence"/>
</dbReference>
<evidence type="ECO:0000256" key="3">
    <source>
        <dbReference type="ARBA" id="ARBA00011245"/>
    </source>
</evidence>
<dbReference type="GO" id="GO:0045145">
    <property type="term" value="F:single-stranded DNA 5'-3' DNA exonuclease activity"/>
    <property type="evidence" value="ECO:0007669"/>
    <property type="project" value="InterPro"/>
</dbReference>
<evidence type="ECO:0000256" key="5">
    <source>
        <dbReference type="ARBA" id="ARBA00022722"/>
    </source>
</evidence>
<dbReference type="PANTHER" id="PTHR14464:SF4">
    <property type="entry name" value="EXONUCLEASE V"/>
    <property type="match status" value="1"/>
</dbReference>
<reference evidence="9" key="1">
    <citation type="submission" date="2015-07" db="EMBL/GenBank/DDBJ databases">
        <authorList>
            <person name="Teixeira M.M."/>
            <person name="Souza R.C."/>
            <person name="Almeida L.G."/>
            <person name="Vicente V.A."/>
            <person name="de Hoog S."/>
            <person name="Bocca A.L."/>
            <person name="de Almeida S.R."/>
            <person name="Vasconcelos A.T."/>
            <person name="Felipe M.S."/>
        </authorList>
    </citation>
    <scope>NUCLEOTIDE SEQUENCE [LARGE SCALE GENOMIC DNA]</scope>
    <source>
        <strain evidence="9">KSF</strain>
    </source>
</reference>
<keyword evidence="9" id="KW-1185">Reference proteome</keyword>
<feature type="compositionally biased region" description="Basic and acidic residues" evidence="7">
    <location>
        <begin position="8"/>
        <end position="26"/>
    </location>
</feature>
<evidence type="ECO:0000256" key="4">
    <source>
        <dbReference type="ARBA" id="ARBA00022485"/>
    </source>
</evidence>
<dbReference type="Pfam" id="PF09810">
    <property type="entry name" value="Exo5"/>
    <property type="match status" value="1"/>
</dbReference>
<sequence length="636" mass="72334">MSTPDLEVDMHLDSDYHTETEHAHEDADLDEYSDFADDPETLEIIDRLLLEASNQRKEDALANAPLVVIDIEDYEDPRGLRLPKVRGVGTTRQWDLQSQPTGTQQQQNIRDESAERRRSQGDNEVAKAPKDESSQPKDDGQDAALQPTGPDTRSPLERFRKPPKKALSVTDLISPSWCELQYYYVLTKHGRKRRTPAMKQGSAVHQALEDEVHTTVPVEITKKEDSWGLRIWNIIQGLRTLRETGKTRELEIWGSIGGELVNGVIDELSYECPDPKLEEMSQNLQKKKDVEPPLPEYQASIRDYLVTSENRQQGQSLQQALGNDGGGDNSSQPDQASRPSRTRSDDRRIYITDVKTRQTPTLPTGSAIRPTLVQLHLYHHMLEKLAQGKFMLSQLAERYAFDVNETFSDSFIAQIGGLNQELFAMSQQSDDMRYDNLMPSSTQDSMDILLQHNTLAALWEFMLEQLRQTFILPSESSSSSNPNTTSGQPNTATSGHDFQDPTIPPPSSLSQLPTPPSQPTRLSPILTARYMATNYKHSDDTRVLGSKSLLFNPSFLTSQLYASLGFWKGDREPKGVEVNDAWKCRVCEFRDECPWVKERDEVMVREARERRRLKEEMEKGRRWGYRQGEKESGVRL</sequence>
<evidence type="ECO:0000313" key="9">
    <source>
        <dbReference type="Proteomes" id="UP000094526"/>
    </source>
</evidence>
<feature type="region of interest" description="Disordered" evidence="7">
    <location>
        <begin position="474"/>
        <end position="522"/>
    </location>
</feature>
<proteinExistence type="inferred from homology"/>
<dbReference type="PANTHER" id="PTHR14464">
    <property type="entry name" value="EXONUCLEASE V"/>
    <property type="match status" value="1"/>
</dbReference>
<comment type="subunit">
    <text evidence="3">Monomer.</text>
</comment>
<feature type="region of interest" description="Disordered" evidence="7">
    <location>
        <begin position="91"/>
        <end position="165"/>
    </location>
</feature>
<dbReference type="OrthoDB" id="354769at2759"/>
<comment type="cofactor">
    <cofactor evidence="1">
        <name>[4Fe-4S] cluster</name>
        <dbReference type="ChEBI" id="CHEBI:49883"/>
    </cofactor>
</comment>
<keyword evidence="6" id="KW-0378">Hydrolase</keyword>
<dbReference type="VEuPathDB" id="FungiDB:CLCR_02329"/>
<accession>A0A1C1CEQ4</accession>
<dbReference type="GO" id="GO:0036297">
    <property type="term" value="P:interstrand cross-link repair"/>
    <property type="evidence" value="ECO:0007669"/>
    <property type="project" value="TreeGrafter"/>
</dbReference>
<name>A0A1C1CEQ4_9EURO</name>
<feature type="compositionally biased region" description="Low complexity" evidence="7">
    <location>
        <begin position="474"/>
        <end position="491"/>
    </location>
</feature>
<evidence type="ECO:0000256" key="6">
    <source>
        <dbReference type="ARBA" id="ARBA00022839"/>
    </source>
</evidence>
<feature type="compositionally biased region" description="Low complexity" evidence="7">
    <location>
        <begin position="97"/>
        <end position="107"/>
    </location>
</feature>
<evidence type="ECO:0000256" key="2">
    <source>
        <dbReference type="ARBA" id="ARBA00009797"/>
    </source>
</evidence>
<comment type="similarity">
    <text evidence="2">Belongs to the EXO5 family.</text>
</comment>
<feature type="compositionally biased region" description="Basic and acidic residues" evidence="7">
    <location>
        <begin position="342"/>
        <end position="352"/>
    </location>
</feature>
<dbReference type="VEuPathDB" id="FungiDB:G647_02470"/>
<keyword evidence="4" id="KW-0408">Iron</keyword>
<dbReference type="InterPro" id="IPR019190">
    <property type="entry name" value="EXOV"/>
</dbReference>